<dbReference type="PANTHER" id="PTHR35335">
    <property type="entry name" value="UPF0716 PROTEIN FXSA"/>
    <property type="match status" value="1"/>
</dbReference>
<organism evidence="1 2">
    <name type="scientific">Mergibacter septicus</name>
    <dbReference type="NCBI Taxonomy" id="221402"/>
    <lineage>
        <taxon>Bacteria</taxon>
        <taxon>Pseudomonadati</taxon>
        <taxon>Pseudomonadota</taxon>
        <taxon>Gammaproteobacteria</taxon>
        <taxon>Pasteurellales</taxon>
        <taxon>Pasteurellaceae</taxon>
        <taxon>Mergibacter</taxon>
    </lineage>
</organism>
<name>A0A8D4LLQ6_9PAST</name>
<accession>A0A8D4LLQ6</accession>
<dbReference type="PANTHER" id="PTHR35335:SF1">
    <property type="entry name" value="UPF0716 PROTEIN FXSA"/>
    <property type="match status" value="1"/>
</dbReference>
<gene>
    <name evidence="1" type="ORF">CEP48_01300</name>
</gene>
<evidence type="ECO:0000313" key="2">
    <source>
        <dbReference type="Proteomes" id="UP000955338"/>
    </source>
</evidence>
<dbReference type="EMBL" id="CP022011">
    <property type="protein sequence ID" value="QDJ14139.1"/>
    <property type="molecule type" value="Genomic_DNA"/>
</dbReference>
<keyword evidence="2" id="KW-1185">Reference proteome</keyword>
<dbReference type="InterPro" id="IPR007313">
    <property type="entry name" value="FxsA"/>
</dbReference>
<dbReference type="AlphaFoldDB" id="A0A8D4LLQ6"/>
<evidence type="ECO:0000313" key="1">
    <source>
        <dbReference type="EMBL" id="QDJ14139.1"/>
    </source>
</evidence>
<dbReference type="RefSeq" id="WP_261919777.1">
    <property type="nucleotide sequence ID" value="NZ_CP022011.1"/>
</dbReference>
<dbReference type="GO" id="GO:0016020">
    <property type="term" value="C:membrane"/>
    <property type="evidence" value="ECO:0007669"/>
    <property type="project" value="InterPro"/>
</dbReference>
<dbReference type="Proteomes" id="UP000955338">
    <property type="component" value="Chromosome"/>
</dbReference>
<sequence>MPLLMFVLILFSFIYLEVSLLVWLGSAIGVLPLLALLFLSSCIGLFMIRTQGLYTLLSVRSQLQRGELPTRALFQSGIWILAGILFFIPSLLTDILALFLLIPSVGLSLEAFISRKIHLFSHHHSTFTPNQDDIIDAEYQKKADDDKKLH</sequence>
<reference evidence="1" key="1">
    <citation type="submission" date="2017-06" db="EMBL/GenBank/DDBJ databases">
        <title>Genome sequencing of pathogenic and non-pathogenic strains within Bisgaard taxon 40.</title>
        <authorList>
            <person name="Ladner J.T."/>
            <person name="Lovett S.P."/>
            <person name="Koroleva G."/>
            <person name="Lorch J.M."/>
        </authorList>
    </citation>
    <scope>NUCLEOTIDE SEQUENCE</scope>
    <source>
        <strain evidence="1">27576-1-I1</strain>
    </source>
</reference>
<protein>
    <submittedName>
        <fullName evidence="1">Membrane protein FxsA</fullName>
    </submittedName>
</protein>
<dbReference type="NCBIfam" id="NF008528">
    <property type="entry name" value="PRK11463.1-2"/>
    <property type="match status" value="1"/>
</dbReference>
<proteinExistence type="predicted"/>
<dbReference type="Pfam" id="PF04186">
    <property type="entry name" value="FxsA"/>
    <property type="match status" value="1"/>
</dbReference>